<evidence type="ECO:0000313" key="8">
    <source>
        <dbReference type="Proteomes" id="UP000619761"/>
    </source>
</evidence>
<comment type="similarity">
    <text evidence="2">Belongs to the autoinducer-2 exporter (AI-2E) (TC 2.A.86) family.</text>
</comment>
<feature type="transmembrane region" description="Helical" evidence="6">
    <location>
        <begin position="236"/>
        <end position="258"/>
    </location>
</feature>
<organism evidence="7 8">
    <name type="scientific">Cellvibrio zantedeschiae</name>
    <dbReference type="NCBI Taxonomy" id="1237077"/>
    <lineage>
        <taxon>Bacteria</taxon>
        <taxon>Pseudomonadati</taxon>
        <taxon>Pseudomonadota</taxon>
        <taxon>Gammaproteobacteria</taxon>
        <taxon>Cellvibrionales</taxon>
        <taxon>Cellvibrionaceae</taxon>
        <taxon>Cellvibrio</taxon>
    </lineage>
</organism>
<feature type="transmembrane region" description="Helical" evidence="6">
    <location>
        <begin position="61"/>
        <end position="84"/>
    </location>
</feature>
<reference evidence="8" key="1">
    <citation type="journal article" date="2019" name="Int. J. Syst. Evol. Microbiol.">
        <title>The Global Catalogue of Microorganisms (GCM) 10K type strain sequencing project: providing services to taxonomists for standard genome sequencing and annotation.</title>
        <authorList>
            <consortium name="The Broad Institute Genomics Platform"/>
            <consortium name="The Broad Institute Genome Sequencing Center for Infectious Disease"/>
            <person name="Wu L."/>
            <person name="Ma J."/>
        </authorList>
    </citation>
    <scope>NUCLEOTIDE SEQUENCE [LARGE SCALE GENOMIC DNA]</scope>
    <source>
        <strain evidence="8">KCTC 32239</strain>
    </source>
</reference>
<keyword evidence="8" id="KW-1185">Reference proteome</keyword>
<proteinExistence type="inferred from homology"/>
<feature type="transmembrane region" description="Helical" evidence="6">
    <location>
        <begin position="213"/>
        <end position="230"/>
    </location>
</feature>
<evidence type="ECO:0000256" key="5">
    <source>
        <dbReference type="ARBA" id="ARBA00023136"/>
    </source>
</evidence>
<keyword evidence="3 6" id="KW-0812">Transmembrane</keyword>
<name>A0ABQ3AS83_9GAMM</name>
<dbReference type="PANTHER" id="PTHR21716">
    <property type="entry name" value="TRANSMEMBRANE PROTEIN"/>
    <property type="match status" value="1"/>
</dbReference>
<feature type="transmembrane region" description="Helical" evidence="6">
    <location>
        <begin position="155"/>
        <end position="173"/>
    </location>
</feature>
<comment type="caution">
    <text evidence="7">The sequence shown here is derived from an EMBL/GenBank/DDBJ whole genome shotgun (WGS) entry which is preliminary data.</text>
</comment>
<feature type="transmembrane region" description="Helical" evidence="6">
    <location>
        <begin position="31"/>
        <end position="49"/>
    </location>
</feature>
<evidence type="ECO:0000256" key="4">
    <source>
        <dbReference type="ARBA" id="ARBA00022989"/>
    </source>
</evidence>
<evidence type="ECO:0000256" key="1">
    <source>
        <dbReference type="ARBA" id="ARBA00004141"/>
    </source>
</evidence>
<gene>
    <name evidence="7" type="ORF">GCM10011613_02280</name>
</gene>
<sequence>MHEKLETRTFLLFLFIVTIGFILLLKPFFGTIFWACAIAIIFAPLHDKFSARWPNSPNRSAFATLTLCILVVIIPVVIVISSVISEGVVFYDKLQSGEISPGRYIDSMHTAFPALNNLLAKLGFDIENLKNDAINAAMSSGKFIAGHTLTIGQNAFGFLVNLVLMLYIAFFMLRDGNYLVDLMVRALPLGDTRERMLFALFAEVTRATIKGNVVIAILQGSIGGITLWALGVHGALLWGVLMAFASLIPALGSALVWVPIALYLTAVGEITSALILAGVGAGVIGMLDNVLRPILVGRDTKLPDYIVLLSTLGGIAMFGINGFVIGPLVAALFIAFWGIFIHDVNADDPDLQNEKAPEPPKADN</sequence>
<dbReference type="Pfam" id="PF01594">
    <property type="entry name" value="AI-2E_transport"/>
    <property type="match status" value="1"/>
</dbReference>
<accession>A0ABQ3AS83</accession>
<dbReference type="InterPro" id="IPR002549">
    <property type="entry name" value="AI-2E-like"/>
</dbReference>
<feature type="transmembrane region" description="Helical" evidence="6">
    <location>
        <begin position="270"/>
        <end position="287"/>
    </location>
</feature>
<keyword evidence="4 6" id="KW-1133">Transmembrane helix</keyword>
<comment type="subcellular location">
    <subcellularLocation>
        <location evidence="1">Membrane</location>
        <topology evidence="1">Multi-pass membrane protein</topology>
    </subcellularLocation>
</comment>
<evidence type="ECO:0000256" key="3">
    <source>
        <dbReference type="ARBA" id="ARBA00022692"/>
    </source>
</evidence>
<evidence type="ECO:0000313" key="7">
    <source>
        <dbReference type="EMBL" id="GGY62347.1"/>
    </source>
</evidence>
<protein>
    <submittedName>
        <fullName evidence="7">AI-2E family transporter</fullName>
    </submittedName>
</protein>
<dbReference type="Proteomes" id="UP000619761">
    <property type="component" value="Unassembled WGS sequence"/>
</dbReference>
<dbReference type="EMBL" id="BMYZ01000001">
    <property type="protein sequence ID" value="GGY62347.1"/>
    <property type="molecule type" value="Genomic_DNA"/>
</dbReference>
<evidence type="ECO:0000256" key="2">
    <source>
        <dbReference type="ARBA" id="ARBA00009773"/>
    </source>
</evidence>
<feature type="transmembrane region" description="Helical" evidence="6">
    <location>
        <begin position="307"/>
        <end position="340"/>
    </location>
</feature>
<evidence type="ECO:0000256" key="6">
    <source>
        <dbReference type="SAM" id="Phobius"/>
    </source>
</evidence>
<keyword evidence="5 6" id="KW-0472">Membrane</keyword>
<dbReference type="PANTHER" id="PTHR21716:SF4">
    <property type="entry name" value="TRANSMEMBRANE PROTEIN 245"/>
    <property type="match status" value="1"/>
</dbReference>
<dbReference type="RefSeq" id="WP_189415275.1">
    <property type="nucleotide sequence ID" value="NZ_BMYZ01000001.1"/>
</dbReference>